<keyword evidence="2" id="KW-1185">Reference proteome</keyword>
<organism evidence="1 2">
    <name type="scientific">Puccinia striiformis f. sp. tritici</name>
    <dbReference type="NCBI Taxonomy" id="168172"/>
    <lineage>
        <taxon>Eukaryota</taxon>
        <taxon>Fungi</taxon>
        <taxon>Dikarya</taxon>
        <taxon>Basidiomycota</taxon>
        <taxon>Pucciniomycotina</taxon>
        <taxon>Pucciniomycetes</taxon>
        <taxon>Pucciniales</taxon>
        <taxon>Pucciniaceae</taxon>
        <taxon>Puccinia</taxon>
    </lineage>
</organism>
<reference evidence="2" key="1">
    <citation type="journal article" date="2018" name="BMC Genomics">
        <title>Genomic insights into host adaptation between the wheat stripe rust pathogen (Puccinia striiformis f. sp. tritici) and the barley stripe rust pathogen (Puccinia striiformis f. sp. hordei).</title>
        <authorList>
            <person name="Xia C."/>
            <person name="Wang M."/>
            <person name="Yin C."/>
            <person name="Cornejo O.E."/>
            <person name="Hulbert S.H."/>
            <person name="Chen X."/>
        </authorList>
    </citation>
    <scope>NUCLEOTIDE SEQUENCE [LARGE SCALE GENOMIC DNA]</scope>
    <source>
        <strain evidence="2">93-210</strain>
    </source>
</reference>
<accession>A0ACC0EA41</accession>
<comment type="caution">
    <text evidence="1">The sequence shown here is derived from an EMBL/GenBank/DDBJ whole genome shotgun (WGS) entry which is preliminary data.</text>
</comment>
<dbReference type="EMBL" id="CM045872">
    <property type="protein sequence ID" value="KAI7949440.1"/>
    <property type="molecule type" value="Genomic_DNA"/>
</dbReference>
<protein>
    <submittedName>
        <fullName evidence="1">Uncharacterized protein</fullName>
    </submittedName>
</protein>
<gene>
    <name evidence="1" type="ORF">MJO28_008261</name>
</gene>
<reference evidence="2" key="2">
    <citation type="journal article" date="2018" name="Mol. Plant Microbe Interact.">
        <title>Genome sequence resources for the wheat stripe rust pathogen (Puccinia striiformis f. sp. tritici) and the barley stripe rust pathogen (Puccinia striiformis f. sp. hordei).</title>
        <authorList>
            <person name="Xia C."/>
            <person name="Wang M."/>
            <person name="Yin C."/>
            <person name="Cornejo O.E."/>
            <person name="Hulbert S.H."/>
            <person name="Chen X."/>
        </authorList>
    </citation>
    <scope>NUCLEOTIDE SEQUENCE [LARGE SCALE GENOMIC DNA]</scope>
    <source>
        <strain evidence="2">93-210</strain>
    </source>
</reference>
<reference evidence="1 2" key="3">
    <citation type="journal article" date="2022" name="Microbiol. Spectr.">
        <title>Folding features and dynamics of 3D genome architecture in plant fungal pathogens.</title>
        <authorList>
            <person name="Xia C."/>
        </authorList>
    </citation>
    <scope>NUCLEOTIDE SEQUENCE [LARGE SCALE GENOMIC DNA]</scope>
    <source>
        <strain evidence="1 2">93-210</strain>
    </source>
</reference>
<sequence length="1016" mass="114271">MSYNLPIGGLPSDMENGNVPITPSRLGPFASGSQFPTNLASNTNIPPPPKKLILPLKLRQPREPTIEDLEDSPETTPQNQDKGKQPEQTGYGLHNAQDMDEDDLPANQQQAPQRQVIPRQAPVYHFQDPTYEDIPRIIKEPGLAYDGTHFMKFLDRFELAASIFRATDKDKAMQISRFVPKEELKSELERMDGYKTHDWEKLRKALVENWGELDDTILYMPKDLIELAESWTKKGGLKNYWDYKAYLGKFTSILTYLVENEQVSQKKEALLLFLSAFSVELRKNVKRALVNKGQLPKAPNGSNKLPLWQHVVEAASTEIVVEEDEFYAISGFGQANRTMQQALNEQKGNSQRRDRMIEETPMGDQALKKQVADLTQELSSLKQKLVKTPSAYSNYESTQQEDFSRGNNPPSGPLYTGTSCYYCKRETHSTYQCPEAMKDEEQGLVRCQGKDWYLPNGQHIPWDPSRPIRAVVAQASSDPKMQEAAQKLVQSRKSSNSFTQVPQILKNSAQTVDWEPPQLGVDNFLRNQAITRAEAQKGRRVRIQEPANNDMDIDLDEEIAKLAKEPPKTVPEKVWSRDKINSVKEKDITPEQALLQELDHMKIPTTFAQLTTISPTYTEQVIAKLQGRLPGKNNATYITDKTTRVSAAMTNPTKDENSSDPCYYSCALGYVSAEVGGAKVDFMIDSGSMVNVIPKSVAEDLELEMIQVDIPMKGVGGARCDLNGVAENCPITIGRFSGPAHLFISPKAQDCILGRPFLFDYGCTLEYHETGETLSFQGTKGRRVSVPLARIDNLLDLTTVIDVKHKILDVTDTFVDVADMVTGHNNQLFQNQDTSGNQEKKSAYLNSPPLVQIYMDVTQFPANSNSTNFWIHNFSQLKNTIFNKHLFRHHPSLFNFVQITRTTKNQEPSHTNSGEKNQSNISTPDPSINLGLKERNQQIFGIYTLTQTIQGPANFQETIWIPPPSVPPDIPPMGKNLTIKLEVQLYLKESTNQIKTESSGRLYFNSMTTQILVGIG</sequence>
<evidence type="ECO:0000313" key="2">
    <source>
        <dbReference type="Proteomes" id="UP001060170"/>
    </source>
</evidence>
<evidence type="ECO:0000313" key="1">
    <source>
        <dbReference type="EMBL" id="KAI7949440.1"/>
    </source>
</evidence>
<proteinExistence type="predicted"/>
<dbReference type="Proteomes" id="UP001060170">
    <property type="component" value="Chromosome 8"/>
</dbReference>
<name>A0ACC0EA41_9BASI</name>